<reference evidence="4 5" key="1">
    <citation type="submission" date="2018-05" db="EMBL/GenBank/DDBJ databases">
        <title>Genetic diversity of glacier-inhabiting Cryobacterium bacteria in China and description of Cryobacterium mengkeensis sp. nov. and Arthrobacter glacialis sp. nov.</title>
        <authorList>
            <person name="Liu Q."/>
            <person name="Xin Y.-H."/>
        </authorList>
    </citation>
    <scope>NUCLEOTIDE SEQUENCE [LARGE SCALE GENOMIC DNA]</scope>
    <source>
        <strain evidence="4 5">LI2</strain>
    </source>
</reference>
<dbReference type="PANTHER" id="PTHR43333">
    <property type="entry name" value="2-HACID_DH_C DOMAIN-CONTAINING PROTEIN"/>
    <property type="match status" value="1"/>
</dbReference>
<dbReference type="GO" id="GO:0051287">
    <property type="term" value="F:NAD binding"/>
    <property type="evidence" value="ECO:0007669"/>
    <property type="project" value="InterPro"/>
</dbReference>
<evidence type="ECO:0000259" key="3">
    <source>
        <dbReference type="Pfam" id="PF02826"/>
    </source>
</evidence>
<feature type="domain" description="D-isomer specific 2-hydroxyacid dehydrogenase NAD-binding" evidence="3">
    <location>
        <begin position="142"/>
        <end position="297"/>
    </location>
</feature>
<organism evidence="4 5">
    <name type="scientific">Arthrobacter livingstonensis</name>
    <dbReference type="NCBI Taxonomy" id="670078"/>
    <lineage>
        <taxon>Bacteria</taxon>
        <taxon>Bacillati</taxon>
        <taxon>Actinomycetota</taxon>
        <taxon>Actinomycetes</taxon>
        <taxon>Micrococcales</taxon>
        <taxon>Micrococcaceae</taxon>
        <taxon>Arthrobacter</taxon>
    </lineage>
</organism>
<dbReference type="InterPro" id="IPR006140">
    <property type="entry name" value="D-isomer_DH_NAD-bd"/>
</dbReference>
<dbReference type="AlphaFoldDB" id="A0A2V5L4W3"/>
<evidence type="ECO:0000256" key="2">
    <source>
        <dbReference type="ARBA" id="ARBA00023027"/>
    </source>
</evidence>
<dbReference type="Pfam" id="PF02826">
    <property type="entry name" value="2-Hacid_dh_C"/>
    <property type="match status" value="1"/>
</dbReference>
<gene>
    <name evidence="4" type="ORF">CVV68_20990</name>
</gene>
<dbReference type="OrthoDB" id="4324715at2"/>
<dbReference type="RefSeq" id="WP_110502946.1">
    <property type="nucleotide sequence ID" value="NZ_QJVD01000040.1"/>
</dbReference>
<dbReference type="Gene3D" id="3.40.50.720">
    <property type="entry name" value="NAD(P)-binding Rossmann-like Domain"/>
    <property type="match status" value="2"/>
</dbReference>
<evidence type="ECO:0000256" key="1">
    <source>
        <dbReference type="ARBA" id="ARBA00023002"/>
    </source>
</evidence>
<evidence type="ECO:0000313" key="4">
    <source>
        <dbReference type="EMBL" id="PYI64743.1"/>
    </source>
</evidence>
<name>A0A2V5L4W3_9MICC</name>
<dbReference type="PANTHER" id="PTHR43333:SF1">
    <property type="entry name" value="D-ISOMER SPECIFIC 2-HYDROXYACID DEHYDROGENASE NAD-BINDING DOMAIN-CONTAINING PROTEIN"/>
    <property type="match status" value="1"/>
</dbReference>
<proteinExistence type="predicted"/>
<dbReference type="GO" id="GO:0016491">
    <property type="term" value="F:oxidoreductase activity"/>
    <property type="evidence" value="ECO:0007669"/>
    <property type="project" value="UniProtKB-KW"/>
</dbReference>
<dbReference type="InterPro" id="IPR036291">
    <property type="entry name" value="NAD(P)-bd_dom_sf"/>
</dbReference>
<dbReference type="EMBL" id="QJVD01000040">
    <property type="protein sequence ID" value="PYI64743.1"/>
    <property type="molecule type" value="Genomic_DNA"/>
</dbReference>
<keyword evidence="2" id="KW-0520">NAD</keyword>
<evidence type="ECO:0000313" key="5">
    <source>
        <dbReference type="Proteomes" id="UP000247832"/>
    </source>
</evidence>
<dbReference type="Proteomes" id="UP000247832">
    <property type="component" value="Unassembled WGS sequence"/>
</dbReference>
<comment type="caution">
    <text evidence="4">The sequence shown here is derived from an EMBL/GenBank/DDBJ whole genome shotgun (WGS) entry which is preliminary data.</text>
</comment>
<sequence>MATFEQSLQEQRVTVVVGVPVDSQVVGAIKNVDGRIDVLCHDPSLEPAARQRALAQAEIVFGIPGDTPAGLTELLRSNAALRWVHATNQGALERLRSANTTGEGHGRIQFTGPGGSHAGALAEFAMFGLLAFAKQLPERHTARQDAGHPMSELAGQTLLILGLGSVGAEVARLGKAFGMRVLAMTRTGNGHAPNVDELRPARFLGDMLPVSHAVVLALPLTEQTAGLVGTRAISKIRSDAVLVNVGHGGVLDSQALVKGLEQGQPTAVVLDAFSAAQLPDYSVLRSMPNVLISPHTAADTRQENARNTELFIANLRRYLRGEELVGRL</sequence>
<keyword evidence="5" id="KW-1185">Reference proteome</keyword>
<accession>A0A2V5L4W3</accession>
<protein>
    <recommendedName>
        <fullName evidence="3">D-isomer specific 2-hydroxyacid dehydrogenase NAD-binding domain-containing protein</fullName>
    </recommendedName>
</protein>
<keyword evidence="1" id="KW-0560">Oxidoreductase</keyword>
<dbReference type="SUPFAM" id="SSF51735">
    <property type="entry name" value="NAD(P)-binding Rossmann-fold domains"/>
    <property type="match status" value="1"/>
</dbReference>